<feature type="transmembrane region" description="Helical" evidence="7">
    <location>
        <begin position="372"/>
        <end position="390"/>
    </location>
</feature>
<evidence type="ECO:0000256" key="3">
    <source>
        <dbReference type="ARBA" id="ARBA00022475"/>
    </source>
</evidence>
<comment type="similarity">
    <text evidence="2">Belongs to the polysaccharide synthase family.</text>
</comment>
<evidence type="ECO:0000256" key="4">
    <source>
        <dbReference type="ARBA" id="ARBA00022692"/>
    </source>
</evidence>
<keyword evidence="9" id="KW-1185">Reference proteome</keyword>
<dbReference type="PANTHER" id="PTHR30250:SF10">
    <property type="entry name" value="LIPOPOLYSACCHARIDE BIOSYNTHESIS PROTEIN WZXC"/>
    <property type="match status" value="1"/>
</dbReference>
<feature type="transmembrane region" description="Helical" evidence="7">
    <location>
        <begin position="159"/>
        <end position="179"/>
    </location>
</feature>
<feature type="transmembrane region" description="Helical" evidence="7">
    <location>
        <begin position="55"/>
        <end position="72"/>
    </location>
</feature>
<protein>
    <submittedName>
        <fullName evidence="8">O-antigen/teichoic acid export membrane protein</fullName>
    </submittedName>
</protein>
<sequence length="494" mass="53717">MTTDELPTRSSRRNQQLGKQAVRGASATIAGQLVRLVVLLASTVILARLLSPTDFGLVAIVLSLVALGELFRDFGLSMAAARSVRLSHRQMSNLFWINTAFGLILGGVAYLLAKPVAQIFSQPALENIVVWLSLTFVFSGFSTQFRARINQKMRFKRLAIVDTVPALIGLLSAIAYAWLFTADYWVLVVQQLVVGLVGMVLAVALSGWWPGWPSRRASIRDVMGFGLGVFGSQAVAYVTKNIDNLSLGFFWGPTVLGVYGRAYQLLMLPLSQLAAPLTRVAVPVLTRVANDRVRFNRFLLQGQLVGGVGLGIIYGVACGLAFPLVDIVFGPNWTSMAPILQALAVGGVFRGLNQITFWIFLAKDKTGAQFRFYLVSQPLIVVFMLAGLPWGALGVAVGHSAGYFINWLLSLWWCGRATDTDMTPLLTNGIKSIFICVLPVTAIGILSTTFIHDSWLALGAGGLSMVIYGVLSYLVFPFVRTVAHSVRMVARKAR</sequence>
<comment type="subcellular location">
    <subcellularLocation>
        <location evidence="1">Cell membrane</location>
        <topology evidence="1">Multi-pass membrane protein</topology>
    </subcellularLocation>
</comment>
<evidence type="ECO:0000313" key="8">
    <source>
        <dbReference type="EMBL" id="MFK4638121.1"/>
    </source>
</evidence>
<evidence type="ECO:0000256" key="6">
    <source>
        <dbReference type="ARBA" id="ARBA00023136"/>
    </source>
</evidence>
<dbReference type="PANTHER" id="PTHR30250">
    <property type="entry name" value="PST FAMILY PREDICTED COLANIC ACID TRANSPORTER"/>
    <property type="match status" value="1"/>
</dbReference>
<evidence type="ECO:0000256" key="2">
    <source>
        <dbReference type="ARBA" id="ARBA00007430"/>
    </source>
</evidence>
<feature type="transmembrane region" description="Helical" evidence="7">
    <location>
        <begin position="185"/>
        <end position="210"/>
    </location>
</feature>
<evidence type="ECO:0000313" key="9">
    <source>
        <dbReference type="Proteomes" id="UP001620520"/>
    </source>
</evidence>
<feature type="transmembrane region" description="Helical" evidence="7">
    <location>
        <begin position="128"/>
        <end position="147"/>
    </location>
</feature>
<comment type="caution">
    <text evidence="8">The sequence shown here is derived from an EMBL/GenBank/DDBJ whole genome shotgun (WGS) entry which is preliminary data.</text>
</comment>
<dbReference type="RefSeq" id="WP_404593776.1">
    <property type="nucleotide sequence ID" value="NZ_JBIYEW010000003.1"/>
</dbReference>
<feature type="transmembrane region" description="Helical" evidence="7">
    <location>
        <begin position="93"/>
        <end position="113"/>
    </location>
</feature>
<feature type="transmembrane region" description="Helical" evidence="7">
    <location>
        <begin position="457"/>
        <end position="479"/>
    </location>
</feature>
<accession>A0ABW8N4T6</accession>
<evidence type="ECO:0000256" key="1">
    <source>
        <dbReference type="ARBA" id="ARBA00004651"/>
    </source>
</evidence>
<dbReference type="CDD" id="cd13127">
    <property type="entry name" value="MATE_tuaB_like"/>
    <property type="match status" value="1"/>
</dbReference>
<feature type="transmembrane region" description="Helical" evidence="7">
    <location>
        <begin position="396"/>
        <end position="413"/>
    </location>
</feature>
<dbReference type="EMBL" id="JBIYEW010000003">
    <property type="protein sequence ID" value="MFK4638121.1"/>
    <property type="molecule type" value="Genomic_DNA"/>
</dbReference>
<evidence type="ECO:0000256" key="5">
    <source>
        <dbReference type="ARBA" id="ARBA00022989"/>
    </source>
</evidence>
<keyword evidence="6 7" id="KW-0472">Membrane</keyword>
<evidence type="ECO:0000256" key="7">
    <source>
        <dbReference type="SAM" id="Phobius"/>
    </source>
</evidence>
<keyword evidence="4 7" id="KW-0812">Transmembrane</keyword>
<feature type="transmembrane region" description="Helical" evidence="7">
    <location>
        <begin position="433"/>
        <end position="451"/>
    </location>
</feature>
<name>A0ABW8N4T6_9MICC</name>
<feature type="transmembrane region" description="Helical" evidence="7">
    <location>
        <begin position="304"/>
        <end position="325"/>
    </location>
</feature>
<proteinExistence type="inferred from homology"/>
<reference evidence="8 9" key="1">
    <citation type="submission" date="2024-10" db="EMBL/GenBank/DDBJ databases">
        <title>Novel secondary metabolite-producing bacteria for plant disease control.</title>
        <authorList>
            <person name="Chevrette M."/>
        </authorList>
    </citation>
    <scope>NUCLEOTIDE SEQUENCE [LARGE SCALE GENOMIC DNA]</scope>
    <source>
        <strain evidence="8 9">J30 TE3557</strain>
    </source>
</reference>
<feature type="transmembrane region" description="Helical" evidence="7">
    <location>
        <begin position="337"/>
        <end position="360"/>
    </location>
</feature>
<dbReference type="Pfam" id="PF13440">
    <property type="entry name" value="Polysacc_synt_3"/>
    <property type="match status" value="1"/>
</dbReference>
<keyword evidence="5 7" id="KW-1133">Transmembrane helix</keyword>
<organism evidence="8 9">
    <name type="scientific">Paenarthrobacter histidinolovorans</name>
    <dbReference type="NCBI Taxonomy" id="43664"/>
    <lineage>
        <taxon>Bacteria</taxon>
        <taxon>Bacillati</taxon>
        <taxon>Actinomycetota</taxon>
        <taxon>Actinomycetes</taxon>
        <taxon>Micrococcales</taxon>
        <taxon>Micrococcaceae</taxon>
        <taxon>Paenarthrobacter</taxon>
    </lineage>
</organism>
<feature type="transmembrane region" description="Helical" evidence="7">
    <location>
        <begin position="21"/>
        <end position="49"/>
    </location>
</feature>
<gene>
    <name evidence="8" type="ORF">ABIA52_001010</name>
</gene>
<keyword evidence="3" id="KW-1003">Cell membrane</keyword>
<dbReference type="InterPro" id="IPR050833">
    <property type="entry name" value="Poly_Biosynth_Transport"/>
</dbReference>
<dbReference type="Proteomes" id="UP001620520">
    <property type="component" value="Unassembled WGS sequence"/>
</dbReference>